<feature type="domain" description="Amine oxidase" evidence="1">
    <location>
        <begin position="15"/>
        <end position="407"/>
    </location>
</feature>
<proteinExistence type="predicted"/>
<gene>
    <name evidence="2" type="ORF">UABAM_00719</name>
</gene>
<sequence>MSAQSYDVVIIGAGLAGLGAALSLHEKNVKFLLLESSDSVGGRVKTDNIDGFLLDRGFQVFQTSYPEAQRVLDYNDLRLGKFINGALVRVGDKFERAIDPIRHPQHIFSAVGNKVGNLGDKIRTLLIRFKICQGKTQDIFSRREMTTMEYLKSVGFSDKMIERFYRPFLSGVFLERELETSSRKFEFVFRMLSLGSASLPQNGMAAIPQQMANRLPQDSIRFNSRVSRVDGKYIELEGGERIKAENILFATDAVSAHELDDKVASHTYSEAQCVYFKSPVAPITESILVLNGNKGGVVNTLCVPSVVASGYAPQGQHLISLTVTQDMEDEELLAKIREEMRTWFGEQVDKWEHLKTYRIERAIPFMSSGISQKKSHVADHVYCCGDYMDMPSINGAMLSGRRAAEEIQKNLTE</sequence>
<dbReference type="Proteomes" id="UP000326354">
    <property type="component" value="Chromosome"/>
</dbReference>
<protein>
    <submittedName>
        <fullName evidence="2">Oxidoreductase</fullName>
    </submittedName>
</protein>
<dbReference type="AlphaFoldDB" id="A0A5S9IJ31"/>
<evidence type="ECO:0000259" key="1">
    <source>
        <dbReference type="Pfam" id="PF01593"/>
    </source>
</evidence>
<dbReference type="InterPro" id="IPR036188">
    <property type="entry name" value="FAD/NAD-bd_sf"/>
</dbReference>
<evidence type="ECO:0000313" key="3">
    <source>
        <dbReference type="Proteomes" id="UP000326354"/>
    </source>
</evidence>
<accession>A0A5S9IJ31</accession>
<keyword evidence="3" id="KW-1185">Reference proteome</keyword>
<dbReference type="RefSeq" id="WP_173013117.1">
    <property type="nucleotide sequence ID" value="NZ_AP019860.1"/>
</dbReference>
<reference evidence="2 3" key="1">
    <citation type="submission" date="2019-08" db="EMBL/GenBank/DDBJ databases">
        <title>Complete genome sequence of Candidatus Uab amorphum.</title>
        <authorList>
            <person name="Shiratori T."/>
            <person name="Suzuki S."/>
            <person name="Kakizawa Y."/>
            <person name="Ishida K."/>
        </authorList>
    </citation>
    <scope>NUCLEOTIDE SEQUENCE [LARGE SCALE GENOMIC DNA]</scope>
    <source>
        <strain evidence="2 3">SRT547</strain>
    </source>
</reference>
<dbReference type="PANTHER" id="PTHR42841">
    <property type="entry name" value="AMINE OXIDASE"/>
    <property type="match status" value="1"/>
</dbReference>
<dbReference type="KEGG" id="uam:UABAM_00719"/>
<dbReference type="EMBL" id="AP019860">
    <property type="protein sequence ID" value="BBM82376.1"/>
    <property type="molecule type" value="Genomic_DNA"/>
</dbReference>
<dbReference type="SUPFAM" id="SSF51905">
    <property type="entry name" value="FAD/NAD(P)-binding domain"/>
    <property type="match status" value="1"/>
</dbReference>
<evidence type="ECO:0000313" key="2">
    <source>
        <dbReference type="EMBL" id="BBM82376.1"/>
    </source>
</evidence>
<dbReference type="GO" id="GO:0016491">
    <property type="term" value="F:oxidoreductase activity"/>
    <property type="evidence" value="ECO:0007669"/>
    <property type="project" value="InterPro"/>
</dbReference>
<name>A0A5S9IJ31_UABAM</name>
<dbReference type="InterPro" id="IPR002937">
    <property type="entry name" value="Amino_oxidase"/>
</dbReference>
<organism evidence="2 3">
    <name type="scientific">Uabimicrobium amorphum</name>
    <dbReference type="NCBI Taxonomy" id="2596890"/>
    <lineage>
        <taxon>Bacteria</taxon>
        <taxon>Pseudomonadati</taxon>
        <taxon>Planctomycetota</taxon>
        <taxon>Candidatus Uabimicrobiia</taxon>
        <taxon>Candidatus Uabimicrobiales</taxon>
        <taxon>Candidatus Uabimicrobiaceae</taxon>
        <taxon>Candidatus Uabimicrobium</taxon>
    </lineage>
</organism>
<dbReference type="Gene3D" id="3.50.50.60">
    <property type="entry name" value="FAD/NAD(P)-binding domain"/>
    <property type="match status" value="1"/>
</dbReference>
<dbReference type="Pfam" id="PF01593">
    <property type="entry name" value="Amino_oxidase"/>
    <property type="match status" value="1"/>
</dbReference>